<dbReference type="AlphaFoldDB" id="A0A6N7C0Q7"/>
<organism evidence="1 2">
    <name type="scientific">Psychrobacter nivimaris</name>
    <dbReference type="NCBI Taxonomy" id="281738"/>
    <lineage>
        <taxon>Bacteria</taxon>
        <taxon>Pseudomonadati</taxon>
        <taxon>Pseudomonadota</taxon>
        <taxon>Gammaproteobacteria</taxon>
        <taxon>Moraxellales</taxon>
        <taxon>Moraxellaceae</taxon>
        <taxon>Psychrobacter</taxon>
    </lineage>
</organism>
<protein>
    <submittedName>
        <fullName evidence="1">Uncharacterized protein</fullName>
    </submittedName>
</protein>
<dbReference type="Proteomes" id="UP000471465">
    <property type="component" value="Unassembled WGS sequence"/>
</dbReference>
<evidence type="ECO:0000313" key="2">
    <source>
        <dbReference type="Proteomes" id="UP000471465"/>
    </source>
</evidence>
<gene>
    <name evidence="1" type="ORF">FQV37_2736</name>
</gene>
<evidence type="ECO:0000313" key="1">
    <source>
        <dbReference type="EMBL" id="KAF0569709.1"/>
    </source>
</evidence>
<proteinExistence type="predicted"/>
<sequence length="32" mass="3573">MLTAAKLSDDLNFGVGDIFIDRPINVIILKNR</sequence>
<keyword evidence="2" id="KW-1185">Reference proteome</keyword>
<reference evidence="1 2" key="1">
    <citation type="submission" date="2019-09" db="EMBL/GenBank/DDBJ databases">
        <title>Draft genome sequence of Psychrobacter nivimaris LAMA 639, in search for biotechnological relevant genes.</title>
        <authorList>
            <person name="Lima A.O.S."/>
            <person name="Staloch B.E.K."/>
            <person name="Freitas R.C."/>
            <person name="Niero H."/>
            <person name="Silva M.A.C."/>
        </authorList>
    </citation>
    <scope>NUCLEOTIDE SEQUENCE [LARGE SCALE GENOMIC DNA]</scope>
    <source>
        <strain evidence="1 2">LAMA 639</strain>
    </source>
</reference>
<dbReference type="EMBL" id="VZIZ01000007">
    <property type="protein sequence ID" value="KAF0569709.1"/>
    <property type="molecule type" value="Genomic_DNA"/>
</dbReference>
<accession>A0A6N7C0Q7</accession>
<name>A0A6N7C0Q7_9GAMM</name>
<comment type="caution">
    <text evidence="1">The sequence shown here is derived from an EMBL/GenBank/DDBJ whole genome shotgun (WGS) entry which is preliminary data.</text>
</comment>